<feature type="region of interest" description="Disordered" evidence="2">
    <location>
        <begin position="432"/>
        <end position="451"/>
    </location>
</feature>
<evidence type="ECO:0000313" key="5">
    <source>
        <dbReference type="EMBL" id="KAF3561124.1"/>
    </source>
</evidence>
<dbReference type="InterPro" id="IPR033121">
    <property type="entry name" value="PEPTIDASE_A1"/>
</dbReference>
<evidence type="ECO:0000259" key="4">
    <source>
        <dbReference type="PROSITE" id="PS51767"/>
    </source>
</evidence>
<dbReference type="Pfam" id="PF14541">
    <property type="entry name" value="TAXi_C"/>
    <property type="match status" value="1"/>
</dbReference>
<sequence>MKNLLNIKTIILCVWLSWGCTDAAQNRESGDISFHRIQVSSIFPSPSSSCVLSPRASNTKSSLHVMHRHGPCSSLSSEKARTSPDHDDILRLDQARVKSIHSKLSKKQTAQYRVRQSPSTDLRARDGFTIGSPNYIVTVGIGTPSSDLTWTQCQPCVRTCYPQQEPIFNPSSSSSSYSNVSCSSPVCHSLTSQGHYRNCSASNCVYGGDKTVTSGLLAKDKFTLNSDVFDSINLRYLYRVLYCRCYNRLRHRDYSTPSQGLRGTANRVCLAFAKNSNVGNVAIFGNVQQKTLQVVYDGAGGRVGFAPNGCMGFEGPQPVAKIRARGGAAEVAEIVQQRGEDLRCCIGVPPGVPRDIWVHLELKGDEVAVHHIPERLSQSDRTKSLAFSHPETHRFDPWSDLPERRAEVAPDVQSDLLERHTKVARVLSSGDTKIEHPGATSQSDLPRIPSEISEGFPRKEEISRNYFRGLVSSMDSVRIVGTAFPTTLALAADPIVSFIDSYCIDIASSRGHGASNTKPSLHVAHRYGPCSSLSSKKAMTSLDHDDMLRLNQARVKSIHSRLSKKLTTQYRVSQSQSTDLEARDGITLGFGNYIVTVGIGTPKHDLSLVFDTGSDLTWTQCEPCAGSCYPQKEPIFNPSSSSSYSNISCSSPVCDSLASQSRYKYCSASNCVYLIGYGDNSSTSGFLAQEKFTLTNTDVFDNVNFGCGQNNFGLFKGIAGLLGLGRGKFSFPSQTAMTYNNIFSYCLPSSPEYTGHLTFGSGGLSNSVKYTSISSVVHESASFYGLDILGIPVDDKELEIPVTVFSTPGAIIDSGTVITRLPPMAYAALRTAFKEKMLNYKTTLGRSILDTCYDFTGQETMNIPKVSFSFKGGTVVELDSTGVLYVFNKSTVCLAFTGNDNDDDMAIFGNVQQKTMQVVYDGPGGRVGFAPNGCM</sequence>
<feature type="domain" description="Peptidase A1" evidence="4">
    <location>
        <begin position="593"/>
        <end position="930"/>
    </location>
</feature>
<evidence type="ECO:0000313" key="6">
    <source>
        <dbReference type="Proteomes" id="UP000266723"/>
    </source>
</evidence>
<comment type="similarity">
    <text evidence="1">Belongs to the peptidase A1 family.</text>
</comment>
<dbReference type="EMBL" id="QGKV02000759">
    <property type="protein sequence ID" value="KAF3561124.1"/>
    <property type="molecule type" value="Genomic_DNA"/>
</dbReference>
<feature type="chain" id="PRO_5047008836" description="Peptidase A1 domain-containing protein" evidence="3">
    <location>
        <begin position="24"/>
        <end position="935"/>
    </location>
</feature>
<feature type="signal peptide" evidence="3">
    <location>
        <begin position="1"/>
        <end position="23"/>
    </location>
</feature>
<dbReference type="Pfam" id="PF14543">
    <property type="entry name" value="TAXi_N"/>
    <property type="match status" value="2"/>
</dbReference>
<dbReference type="InterPro" id="IPR001461">
    <property type="entry name" value="Aspartic_peptidase_A1"/>
</dbReference>
<dbReference type="PROSITE" id="PS51767">
    <property type="entry name" value="PEPTIDASE_A1"/>
    <property type="match status" value="1"/>
</dbReference>
<dbReference type="PANTHER" id="PTHR13683:SF813">
    <property type="entry name" value="PEPTIDASE A1 DOMAIN-CONTAINING PROTEIN"/>
    <property type="match status" value="1"/>
</dbReference>
<dbReference type="SUPFAM" id="SSF50630">
    <property type="entry name" value="Acid proteases"/>
    <property type="match status" value="3"/>
</dbReference>
<gene>
    <name evidence="5" type="ORF">DY000_02019299</name>
</gene>
<accession>A0ABQ7CQN6</accession>
<comment type="caution">
    <text evidence="5">The sequence shown here is derived from an EMBL/GenBank/DDBJ whole genome shotgun (WGS) entry which is preliminary data.</text>
</comment>
<evidence type="ECO:0000256" key="1">
    <source>
        <dbReference type="ARBA" id="ARBA00007447"/>
    </source>
</evidence>
<keyword evidence="6" id="KW-1185">Reference proteome</keyword>
<organism evidence="5 6">
    <name type="scientific">Brassica cretica</name>
    <name type="common">Mustard</name>
    <dbReference type="NCBI Taxonomy" id="69181"/>
    <lineage>
        <taxon>Eukaryota</taxon>
        <taxon>Viridiplantae</taxon>
        <taxon>Streptophyta</taxon>
        <taxon>Embryophyta</taxon>
        <taxon>Tracheophyta</taxon>
        <taxon>Spermatophyta</taxon>
        <taxon>Magnoliopsida</taxon>
        <taxon>eudicotyledons</taxon>
        <taxon>Gunneridae</taxon>
        <taxon>Pentapetalae</taxon>
        <taxon>rosids</taxon>
        <taxon>malvids</taxon>
        <taxon>Brassicales</taxon>
        <taxon>Brassicaceae</taxon>
        <taxon>Brassiceae</taxon>
        <taxon>Brassica</taxon>
    </lineage>
</organism>
<reference evidence="5 6" key="1">
    <citation type="journal article" date="2020" name="BMC Genomics">
        <title>Intraspecific diversification of the crop wild relative Brassica cretica Lam. using demographic model selection.</title>
        <authorList>
            <person name="Kioukis A."/>
            <person name="Michalopoulou V.A."/>
            <person name="Briers L."/>
            <person name="Pirintsos S."/>
            <person name="Studholme D.J."/>
            <person name="Pavlidis P."/>
            <person name="Sarris P.F."/>
        </authorList>
    </citation>
    <scope>NUCLEOTIDE SEQUENCE [LARGE SCALE GENOMIC DNA]</scope>
    <source>
        <strain evidence="6">cv. PFS-1207/04</strain>
    </source>
</reference>
<dbReference type="PANTHER" id="PTHR13683">
    <property type="entry name" value="ASPARTYL PROTEASES"/>
    <property type="match status" value="1"/>
</dbReference>
<dbReference type="Proteomes" id="UP000266723">
    <property type="component" value="Unassembled WGS sequence"/>
</dbReference>
<dbReference type="InterPro" id="IPR032799">
    <property type="entry name" value="TAXi_C"/>
</dbReference>
<name>A0ABQ7CQN6_BRACR</name>
<proteinExistence type="inferred from homology"/>
<protein>
    <recommendedName>
        <fullName evidence="4">Peptidase A1 domain-containing protein</fullName>
    </recommendedName>
</protein>
<dbReference type="Gene3D" id="2.40.70.10">
    <property type="entry name" value="Acid Proteases"/>
    <property type="match status" value="4"/>
</dbReference>
<dbReference type="CDD" id="cd05472">
    <property type="entry name" value="cnd41_like"/>
    <property type="match status" value="1"/>
</dbReference>
<dbReference type="InterPro" id="IPR032861">
    <property type="entry name" value="TAXi_N"/>
</dbReference>
<evidence type="ECO:0000256" key="3">
    <source>
        <dbReference type="SAM" id="SignalP"/>
    </source>
</evidence>
<dbReference type="PRINTS" id="PR00792">
    <property type="entry name" value="PEPSIN"/>
</dbReference>
<dbReference type="InterPro" id="IPR021109">
    <property type="entry name" value="Peptidase_aspartic_dom_sf"/>
</dbReference>
<dbReference type="InterPro" id="IPR033873">
    <property type="entry name" value="CND41-like"/>
</dbReference>
<keyword evidence="3" id="KW-0732">Signal</keyword>
<feature type="region of interest" description="Disordered" evidence="2">
    <location>
        <begin position="61"/>
        <end position="85"/>
    </location>
</feature>
<evidence type="ECO:0000256" key="2">
    <source>
        <dbReference type="SAM" id="MobiDB-lite"/>
    </source>
</evidence>